<dbReference type="EMBL" id="FZNO01000025">
    <property type="protein sequence ID" value="SNR78504.1"/>
    <property type="molecule type" value="Genomic_DNA"/>
</dbReference>
<comment type="subcellular location">
    <subcellularLocation>
        <location evidence="1">Secreted</location>
    </subcellularLocation>
</comment>
<dbReference type="RefSeq" id="WP_089338189.1">
    <property type="nucleotide sequence ID" value="NZ_FZNO01000025.1"/>
</dbReference>
<dbReference type="GO" id="GO:0005576">
    <property type="term" value="C:extracellular region"/>
    <property type="evidence" value="ECO:0007669"/>
    <property type="project" value="UniProtKB-SubCell"/>
</dbReference>
<dbReference type="GO" id="GO:0004867">
    <property type="term" value="F:serine-type endopeptidase inhibitor activity"/>
    <property type="evidence" value="ECO:0007669"/>
    <property type="project" value="UniProtKB-KW"/>
</dbReference>
<evidence type="ECO:0000256" key="8">
    <source>
        <dbReference type="SAM" id="SignalP"/>
    </source>
</evidence>
<feature type="signal peptide" evidence="8">
    <location>
        <begin position="1"/>
        <end position="20"/>
    </location>
</feature>
<proteinExistence type="inferred from homology"/>
<comment type="similarity">
    <text evidence="2">Belongs to the protease inhibitor I16 (SSI) family.</text>
</comment>
<evidence type="ECO:0000256" key="2">
    <source>
        <dbReference type="ARBA" id="ARBA00010472"/>
    </source>
</evidence>
<keyword evidence="6" id="KW-1015">Disulfide bond</keyword>
<keyword evidence="11" id="KW-1185">Reference proteome</keyword>
<dbReference type="Pfam" id="PF00720">
    <property type="entry name" value="SSI"/>
    <property type="match status" value="1"/>
</dbReference>
<evidence type="ECO:0000259" key="9">
    <source>
        <dbReference type="Pfam" id="PF00720"/>
    </source>
</evidence>
<evidence type="ECO:0000313" key="10">
    <source>
        <dbReference type="EMBL" id="SNR78504.1"/>
    </source>
</evidence>
<dbReference type="SUPFAM" id="SSF55399">
    <property type="entry name" value="Subtilisin inhibitor"/>
    <property type="match status" value="1"/>
</dbReference>
<keyword evidence="4" id="KW-0646">Protease inhibitor</keyword>
<evidence type="ECO:0000256" key="3">
    <source>
        <dbReference type="ARBA" id="ARBA00022525"/>
    </source>
</evidence>
<protein>
    <submittedName>
        <fullName evidence="10">Subtilisin inhibitor-like</fullName>
    </submittedName>
</protein>
<evidence type="ECO:0000313" key="11">
    <source>
        <dbReference type="Proteomes" id="UP000198403"/>
    </source>
</evidence>
<evidence type="ECO:0000256" key="4">
    <source>
        <dbReference type="ARBA" id="ARBA00022690"/>
    </source>
</evidence>
<evidence type="ECO:0000256" key="6">
    <source>
        <dbReference type="ARBA" id="ARBA00023157"/>
    </source>
</evidence>
<dbReference type="InterPro" id="IPR023549">
    <property type="entry name" value="Subtilisin_inhibitor"/>
</dbReference>
<keyword evidence="8" id="KW-0732">Signal</keyword>
<evidence type="ECO:0000256" key="5">
    <source>
        <dbReference type="ARBA" id="ARBA00022900"/>
    </source>
</evidence>
<dbReference type="InterPro" id="IPR036819">
    <property type="entry name" value="Subtilisin_inhibitor-like_sf"/>
</dbReference>
<sequence length="156" mass="15774">MRRLLALPLLASLAVLAACASPSDDDGAGSSGGPGDPAVGQGVSRAGDDLQVVVDRGDGSAPEQWTLTCAGNASGTHPEAEAACAHLAGLADPFAPLPDDVVCTQQYGGPETAHVTGRWNGEPVDLRLARTDGCLITQWDSLVPFVPPPIGVDPIG</sequence>
<accession>A0A238Z6S7</accession>
<keyword evidence="5" id="KW-0722">Serine protease inhibitor</keyword>
<organism evidence="10 11">
    <name type="scientific">Blastococcus mobilis</name>
    <dbReference type="NCBI Taxonomy" id="1938746"/>
    <lineage>
        <taxon>Bacteria</taxon>
        <taxon>Bacillati</taxon>
        <taxon>Actinomycetota</taxon>
        <taxon>Actinomycetes</taxon>
        <taxon>Geodermatophilales</taxon>
        <taxon>Geodermatophilaceae</taxon>
        <taxon>Blastococcus</taxon>
    </lineage>
</organism>
<dbReference type="AlphaFoldDB" id="A0A238Z6S7"/>
<evidence type="ECO:0000256" key="7">
    <source>
        <dbReference type="SAM" id="MobiDB-lite"/>
    </source>
</evidence>
<gene>
    <name evidence="10" type="ORF">SAMN06272737_12547</name>
</gene>
<feature type="region of interest" description="Disordered" evidence="7">
    <location>
        <begin position="22"/>
        <end position="50"/>
    </location>
</feature>
<feature type="chain" id="PRO_5013371477" evidence="8">
    <location>
        <begin position="21"/>
        <end position="156"/>
    </location>
</feature>
<name>A0A238Z6S7_9ACTN</name>
<evidence type="ECO:0000256" key="1">
    <source>
        <dbReference type="ARBA" id="ARBA00004613"/>
    </source>
</evidence>
<feature type="domain" description="Subtilisin inhibitor" evidence="9">
    <location>
        <begin position="55"/>
        <end position="125"/>
    </location>
</feature>
<dbReference type="Proteomes" id="UP000198403">
    <property type="component" value="Unassembled WGS sequence"/>
</dbReference>
<reference evidence="10 11" key="1">
    <citation type="submission" date="2017-06" db="EMBL/GenBank/DDBJ databases">
        <authorList>
            <person name="Kim H.J."/>
            <person name="Triplett B.A."/>
        </authorList>
    </citation>
    <scope>NUCLEOTIDE SEQUENCE [LARGE SCALE GENOMIC DNA]</scope>
    <source>
        <strain evidence="10 11">DSM 44272</strain>
    </source>
</reference>
<keyword evidence="3" id="KW-0964">Secreted</keyword>
<dbReference type="OrthoDB" id="3427327at2"/>
<dbReference type="Gene3D" id="3.30.350.10">
    <property type="entry name" value="Subtilisin inhibitor-like"/>
    <property type="match status" value="1"/>
</dbReference>
<dbReference type="PROSITE" id="PS51257">
    <property type="entry name" value="PROKAR_LIPOPROTEIN"/>
    <property type="match status" value="1"/>
</dbReference>